<reference evidence="1 2" key="1">
    <citation type="journal article" date="2011" name="PLoS Pathog.">
        <title>Dynamic evolution of pathogenicity revealed by sequencing and comparative genomics of 19 Pseudomonas syringae isolates.</title>
        <authorList>
            <person name="Baltrus D.A."/>
            <person name="Nishimura M.T."/>
            <person name="Romanchuk A."/>
            <person name="Chang J.H."/>
            <person name="Mukhtar M.S."/>
            <person name="Cherkis K."/>
            <person name="Roach J."/>
            <person name="Grant S.R."/>
            <person name="Jones C.D."/>
            <person name="Dangl J.L."/>
        </authorList>
    </citation>
    <scope>NUCLEOTIDE SEQUENCE [LARGE SCALE GENOMIC DNA]</scope>
    <source>
        <strain evidence="1 2">M301315</strain>
    </source>
</reference>
<dbReference type="EMBL" id="CP031226">
    <property type="protein sequence ID" value="AXH59861.1"/>
    <property type="molecule type" value="Genomic_DNA"/>
</dbReference>
<dbReference type="Proteomes" id="UP000006426">
    <property type="component" value="Plasmid pmppla107"/>
</dbReference>
<name>A0AAD0PW49_PSEAV</name>
<geneLocation type="plasmid" evidence="2">
    <name>pmppla107</name>
</geneLocation>
<accession>A0AAD0PW49</accession>
<sequence>MPVLFPQQMTNFMMGAHESEHCLYRAELSPNETSDAKYSSSVRELSADLSAALYYARETGSFEHGYIKARDDANPSLAQQMMVKEMAIREKFVDYKSGMQWPWKSLGSDTESYSRDILLSLRRNHLAFQHLGNEAEQSRAAFAYGKFVERRGIEDVNDNLALTRVLQPKEKDPKLDRVLDVIMGL</sequence>
<protein>
    <submittedName>
        <fullName evidence="1">Uncharacterized protein</fullName>
    </submittedName>
</protein>
<dbReference type="AlphaFoldDB" id="A0AAD0PW49"/>
<keyword evidence="1" id="KW-0614">Plasmid</keyword>
<organism evidence="1 2">
    <name type="scientific">Pseudomonas amygdali pv. lachrymans str. M301315</name>
    <dbReference type="NCBI Taxonomy" id="629260"/>
    <lineage>
        <taxon>Bacteria</taxon>
        <taxon>Pseudomonadati</taxon>
        <taxon>Pseudomonadota</taxon>
        <taxon>Gammaproteobacteria</taxon>
        <taxon>Pseudomonadales</taxon>
        <taxon>Pseudomonadaceae</taxon>
        <taxon>Pseudomonas</taxon>
        <taxon>Pseudomonas amygdali</taxon>
    </lineage>
</organism>
<evidence type="ECO:0000313" key="2">
    <source>
        <dbReference type="Proteomes" id="UP000006426"/>
    </source>
</evidence>
<gene>
    <name evidence="1" type="ORF">PLA107_032060</name>
</gene>
<evidence type="ECO:0000313" key="1">
    <source>
        <dbReference type="EMBL" id="AXH59861.1"/>
    </source>
</evidence>
<proteinExistence type="predicted"/>